<feature type="compositionally biased region" description="Polar residues" evidence="1">
    <location>
        <begin position="128"/>
        <end position="143"/>
    </location>
</feature>
<protein>
    <submittedName>
        <fullName evidence="3">Uncharacterized protein</fullName>
    </submittedName>
</protein>
<reference evidence="3 4" key="1">
    <citation type="submission" date="2024-05" db="EMBL/GenBank/DDBJ databases">
        <title>Genetic variation in Jamaican populations of the coffee berry borer (Hypothenemus hampei).</title>
        <authorList>
            <person name="Errbii M."/>
            <person name="Myrie A."/>
        </authorList>
    </citation>
    <scope>NUCLEOTIDE SEQUENCE [LARGE SCALE GENOMIC DNA]</scope>
    <source>
        <strain evidence="3">JA-Hopewell-2020-01-JO</strain>
        <tissue evidence="3">Whole body</tissue>
    </source>
</reference>
<accession>A0ABD1ER84</accession>
<comment type="caution">
    <text evidence="3">The sequence shown here is derived from an EMBL/GenBank/DDBJ whole genome shotgun (WGS) entry which is preliminary data.</text>
</comment>
<keyword evidence="4" id="KW-1185">Reference proteome</keyword>
<dbReference type="Proteomes" id="UP001566132">
    <property type="component" value="Unassembled WGS sequence"/>
</dbReference>
<feature type="signal peptide" evidence="2">
    <location>
        <begin position="1"/>
        <end position="22"/>
    </location>
</feature>
<proteinExistence type="predicted"/>
<keyword evidence="2" id="KW-0732">Signal</keyword>
<feature type="region of interest" description="Disordered" evidence="1">
    <location>
        <begin position="119"/>
        <end position="143"/>
    </location>
</feature>
<dbReference type="AlphaFoldDB" id="A0ABD1ER84"/>
<gene>
    <name evidence="3" type="ORF">ABEB36_006633</name>
</gene>
<feature type="chain" id="PRO_5044800608" evidence="2">
    <location>
        <begin position="23"/>
        <end position="243"/>
    </location>
</feature>
<name>A0ABD1ER84_HYPHA</name>
<dbReference type="EMBL" id="JBDJPC010000005">
    <property type="protein sequence ID" value="KAL1501283.1"/>
    <property type="molecule type" value="Genomic_DNA"/>
</dbReference>
<evidence type="ECO:0000313" key="4">
    <source>
        <dbReference type="Proteomes" id="UP001566132"/>
    </source>
</evidence>
<sequence>MVKVTILQITFVLLQLVDFLSATSWLYNAPRAIFNIASSASATASSLPQASSKFVVDFRKKNIKAAELEQDKNLKLDSLEANDNEEKMANEASPSLLRKKISKILTKFRLIAQIKNAHHYKSEDSQHETSTSINNEQTTTVESVKNRSSFVQEKSKYIQHIPPVSSYDTSNKETTEKPTTIELDISQIPDEQQHITEDPSRFGTLGVFFAELIGSLVGLTYGAVAQLGATGQNPVTISTSEGL</sequence>
<evidence type="ECO:0000256" key="1">
    <source>
        <dbReference type="SAM" id="MobiDB-lite"/>
    </source>
</evidence>
<organism evidence="3 4">
    <name type="scientific">Hypothenemus hampei</name>
    <name type="common">Coffee berry borer</name>
    <dbReference type="NCBI Taxonomy" id="57062"/>
    <lineage>
        <taxon>Eukaryota</taxon>
        <taxon>Metazoa</taxon>
        <taxon>Ecdysozoa</taxon>
        <taxon>Arthropoda</taxon>
        <taxon>Hexapoda</taxon>
        <taxon>Insecta</taxon>
        <taxon>Pterygota</taxon>
        <taxon>Neoptera</taxon>
        <taxon>Endopterygota</taxon>
        <taxon>Coleoptera</taxon>
        <taxon>Polyphaga</taxon>
        <taxon>Cucujiformia</taxon>
        <taxon>Curculionidae</taxon>
        <taxon>Scolytinae</taxon>
        <taxon>Hypothenemus</taxon>
    </lineage>
</organism>
<evidence type="ECO:0000313" key="3">
    <source>
        <dbReference type="EMBL" id="KAL1501283.1"/>
    </source>
</evidence>
<evidence type="ECO:0000256" key="2">
    <source>
        <dbReference type="SAM" id="SignalP"/>
    </source>
</evidence>